<dbReference type="Gene3D" id="3.90.79.10">
    <property type="entry name" value="Nucleoside Triphosphate Pyrophosphohydrolase"/>
    <property type="match status" value="1"/>
</dbReference>
<comment type="catalytic activity">
    <reaction evidence="9">
        <text>a 5'-end NAD(+)-phospho-ribonucleoside in mRNA + H2O = a 5'-end phospho-adenosine-phospho-ribonucleoside in mRNA + beta-nicotinamide D-ribonucleotide + 2 H(+)</text>
        <dbReference type="Rhea" id="RHEA:60876"/>
        <dbReference type="Rhea" id="RHEA-COMP:15698"/>
        <dbReference type="Rhea" id="RHEA-COMP:15719"/>
        <dbReference type="ChEBI" id="CHEBI:14649"/>
        <dbReference type="ChEBI" id="CHEBI:15377"/>
        <dbReference type="ChEBI" id="CHEBI:15378"/>
        <dbReference type="ChEBI" id="CHEBI:144029"/>
        <dbReference type="ChEBI" id="CHEBI:144051"/>
    </reaction>
    <physiologicalReaction direction="left-to-right" evidence="9">
        <dbReference type="Rhea" id="RHEA:60877"/>
    </physiologicalReaction>
</comment>
<dbReference type="Pfam" id="PF00293">
    <property type="entry name" value="NUDIX"/>
    <property type="match status" value="1"/>
</dbReference>
<dbReference type="InterPro" id="IPR015797">
    <property type="entry name" value="NUDIX_hydrolase-like_dom_sf"/>
</dbReference>
<evidence type="ECO:0000256" key="5">
    <source>
        <dbReference type="ARBA" id="ARBA00022723"/>
    </source>
</evidence>
<dbReference type="SUPFAM" id="SSF55811">
    <property type="entry name" value="Nudix"/>
    <property type="match status" value="1"/>
</dbReference>
<dbReference type="EMBL" id="JAEIOS010000012">
    <property type="protein sequence ID" value="MBI8989623.1"/>
    <property type="molecule type" value="Genomic_DNA"/>
</dbReference>
<dbReference type="CDD" id="cd03429">
    <property type="entry name" value="NUDIX_NADH_pyrophosphatase_Nudt13"/>
    <property type="match status" value="1"/>
</dbReference>
<evidence type="ECO:0000256" key="8">
    <source>
        <dbReference type="ARBA" id="ARBA00023027"/>
    </source>
</evidence>
<dbReference type="GO" id="GO:0035529">
    <property type="term" value="F:NADH pyrophosphatase activity"/>
    <property type="evidence" value="ECO:0007669"/>
    <property type="project" value="TreeGrafter"/>
</dbReference>
<accession>A0A934HZ55</accession>
<dbReference type="AlphaFoldDB" id="A0A934HZ55"/>
<dbReference type="InterPro" id="IPR000086">
    <property type="entry name" value="NUDIX_hydrolase_dom"/>
</dbReference>
<proteinExistence type="inferred from homology"/>
<organism evidence="11 12">
    <name type="scientific">Corynebacterium meridianum</name>
    <dbReference type="NCBI Taxonomy" id="2765363"/>
    <lineage>
        <taxon>Bacteria</taxon>
        <taxon>Bacillati</taxon>
        <taxon>Actinomycetota</taxon>
        <taxon>Actinomycetes</taxon>
        <taxon>Mycobacteriales</taxon>
        <taxon>Corynebacteriaceae</taxon>
        <taxon>Corynebacterium</taxon>
    </lineage>
</organism>
<dbReference type="InterPro" id="IPR050241">
    <property type="entry name" value="NAD-cap_RNA_hydrolase_NudC"/>
</dbReference>
<comment type="cofactor">
    <cofactor evidence="2">
        <name>Zn(2+)</name>
        <dbReference type="ChEBI" id="CHEBI:29105"/>
    </cofactor>
</comment>
<sequence>MTVQETDISTGDPGTVDAVPVVHENHLCVTTRDRALMAEDLTAVYLTTAQLTALGVPTDGRVLLEVGTTRGTVDRDYALRVDDDAAATIMSRTSATRAVAPRDLERRAWSRTVDRAVAVLRTTERTRFDPRDGSVLTWNDTGSRAVNGAGADYFPRVDPAVIGLIELAGTDRVLLARDARRDFFSLVAGYVEPGESLEHAFAREVAEETGRTCRDIRYAGSQPWPISDSVMIGFTAVTDDADARWGTDGELAEIIWAGPADILDGVVPIAPPGSIAHRLIIGWARARATAATTNTEH</sequence>
<dbReference type="PANTHER" id="PTHR42904">
    <property type="entry name" value="NUDIX HYDROLASE, NUDC SUBFAMILY"/>
    <property type="match status" value="1"/>
</dbReference>
<feature type="domain" description="Nudix hydrolase" evidence="10">
    <location>
        <begin position="155"/>
        <end position="281"/>
    </location>
</feature>
<dbReference type="PROSITE" id="PS51462">
    <property type="entry name" value="NUDIX"/>
    <property type="match status" value="1"/>
</dbReference>
<evidence type="ECO:0000256" key="4">
    <source>
        <dbReference type="ARBA" id="ARBA00012381"/>
    </source>
</evidence>
<evidence type="ECO:0000256" key="9">
    <source>
        <dbReference type="ARBA" id="ARBA00023679"/>
    </source>
</evidence>
<evidence type="ECO:0000256" key="3">
    <source>
        <dbReference type="ARBA" id="ARBA00009595"/>
    </source>
</evidence>
<evidence type="ECO:0000313" key="12">
    <source>
        <dbReference type="Proteomes" id="UP000645966"/>
    </source>
</evidence>
<evidence type="ECO:0000259" key="10">
    <source>
        <dbReference type="PROSITE" id="PS51462"/>
    </source>
</evidence>
<dbReference type="GO" id="GO:0046872">
    <property type="term" value="F:metal ion binding"/>
    <property type="evidence" value="ECO:0007669"/>
    <property type="project" value="UniProtKB-KW"/>
</dbReference>
<comment type="similarity">
    <text evidence="3">Belongs to the Nudix hydrolase family. NudC subfamily.</text>
</comment>
<dbReference type="RefSeq" id="WP_198738652.1">
    <property type="nucleotide sequence ID" value="NZ_JAEIOS010000012.1"/>
</dbReference>
<evidence type="ECO:0000256" key="7">
    <source>
        <dbReference type="ARBA" id="ARBA00022842"/>
    </source>
</evidence>
<dbReference type="EC" id="3.6.1.22" evidence="4"/>
<reference evidence="11" key="1">
    <citation type="submission" date="2020-12" db="EMBL/GenBank/DDBJ databases">
        <title>Genome public.</title>
        <authorList>
            <person name="Sun Q."/>
        </authorList>
    </citation>
    <scope>NUCLEOTIDE SEQUENCE</scope>
    <source>
        <strain evidence="11">CCM 8863</strain>
    </source>
</reference>
<name>A0A934HZ55_9CORY</name>
<evidence type="ECO:0000256" key="1">
    <source>
        <dbReference type="ARBA" id="ARBA00001946"/>
    </source>
</evidence>
<dbReference type="GO" id="GO:0005829">
    <property type="term" value="C:cytosol"/>
    <property type="evidence" value="ECO:0007669"/>
    <property type="project" value="TreeGrafter"/>
</dbReference>
<dbReference type="Proteomes" id="UP000645966">
    <property type="component" value="Unassembled WGS sequence"/>
</dbReference>
<comment type="cofactor">
    <cofactor evidence="1">
        <name>Mg(2+)</name>
        <dbReference type="ChEBI" id="CHEBI:18420"/>
    </cofactor>
</comment>
<dbReference type="InterPro" id="IPR049734">
    <property type="entry name" value="NudC-like_C"/>
</dbReference>
<dbReference type="InterPro" id="IPR020084">
    <property type="entry name" value="NUDIX_hydrolase_CS"/>
</dbReference>
<keyword evidence="5" id="KW-0479">Metal-binding</keyword>
<evidence type="ECO:0000256" key="2">
    <source>
        <dbReference type="ARBA" id="ARBA00001947"/>
    </source>
</evidence>
<keyword evidence="6" id="KW-0378">Hydrolase</keyword>
<keyword evidence="8" id="KW-0520">NAD</keyword>
<dbReference type="PROSITE" id="PS00893">
    <property type="entry name" value="NUDIX_BOX"/>
    <property type="match status" value="1"/>
</dbReference>
<protein>
    <recommendedName>
        <fullName evidence="4">NAD(+) diphosphatase</fullName>
        <ecNumber evidence="4">3.6.1.22</ecNumber>
    </recommendedName>
</protein>
<keyword evidence="7" id="KW-0460">Magnesium</keyword>
<comment type="caution">
    <text evidence="11">The sequence shown here is derived from an EMBL/GenBank/DDBJ whole genome shotgun (WGS) entry which is preliminary data.</text>
</comment>
<evidence type="ECO:0000313" key="11">
    <source>
        <dbReference type="EMBL" id="MBI8989623.1"/>
    </source>
</evidence>
<keyword evidence="12" id="KW-1185">Reference proteome</keyword>
<gene>
    <name evidence="11" type="ORF">JDV75_07575</name>
</gene>
<dbReference type="GO" id="GO:0006742">
    <property type="term" value="P:NADP+ catabolic process"/>
    <property type="evidence" value="ECO:0007669"/>
    <property type="project" value="TreeGrafter"/>
</dbReference>
<evidence type="ECO:0000256" key="6">
    <source>
        <dbReference type="ARBA" id="ARBA00022801"/>
    </source>
</evidence>
<dbReference type="GO" id="GO:0019677">
    <property type="term" value="P:NAD+ catabolic process"/>
    <property type="evidence" value="ECO:0007669"/>
    <property type="project" value="TreeGrafter"/>
</dbReference>
<dbReference type="PANTHER" id="PTHR42904:SF6">
    <property type="entry name" value="NAD-CAPPED RNA HYDROLASE NUDT12"/>
    <property type="match status" value="1"/>
</dbReference>